<evidence type="ECO:0000313" key="1">
    <source>
        <dbReference type="EMBL" id="RDG34589.1"/>
    </source>
</evidence>
<dbReference type="OrthoDB" id="4329915at2"/>
<accession>A0A370B2J5</accession>
<evidence type="ECO:0000313" key="2">
    <source>
        <dbReference type="Proteomes" id="UP000253741"/>
    </source>
</evidence>
<organism evidence="1 2">
    <name type="scientific">Streptomyces corynorhini</name>
    <dbReference type="NCBI Taxonomy" id="2282652"/>
    <lineage>
        <taxon>Bacteria</taxon>
        <taxon>Bacillati</taxon>
        <taxon>Actinomycetota</taxon>
        <taxon>Actinomycetes</taxon>
        <taxon>Kitasatosporales</taxon>
        <taxon>Streptomycetaceae</taxon>
        <taxon>Streptomyces</taxon>
    </lineage>
</organism>
<sequence>MTGMRREPGSHWRRAPVQFATDARTLRRLLTGLTRLTGLTGLTAQPGQQPPDADCPIDFATITSTVTTALEVRPTLPDRAWVETTTLQLRGHLELLLLDYGDSPDTTHHPAHHHALHHALRHDAARLLALCTAWSEDRTTPPLHAYELMRALAVTTRDLAALLQRQQPPPTHPTAQDPPP</sequence>
<dbReference type="AlphaFoldDB" id="A0A370B2J5"/>
<comment type="caution">
    <text evidence="1">The sequence shown here is derived from an EMBL/GenBank/DDBJ whole genome shotgun (WGS) entry which is preliminary data.</text>
</comment>
<dbReference type="EMBL" id="QQNA01000304">
    <property type="protein sequence ID" value="RDG34589.1"/>
    <property type="molecule type" value="Genomic_DNA"/>
</dbReference>
<proteinExistence type="predicted"/>
<protein>
    <submittedName>
        <fullName evidence="1">Uncharacterized protein</fullName>
    </submittedName>
</protein>
<dbReference type="RefSeq" id="WP_114626971.1">
    <property type="nucleotide sequence ID" value="NZ_QQNA01000304.1"/>
</dbReference>
<gene>
    <name evidence="1" type="ORF">DVH02_29840</name>
</gene>
<reference evidence="1 2" key="1">
    <citation type="submission" date="2018-07" db="EMBL/GenBank/DDBJ databases">
        <title>Streptomyces species from bats.</title>
        <authorList>
            <person name="Dunlap C."/>
        </authorList>
    </citation>
    <scope>NUCLEOTIDE SEQUENCE [LARGE SCALE GENOMIC DNA]</scope>
    <source>
        <strain evidence="1 2">AC230</strain>
    </source>
</reference>
<dbReference type="Proteomes" id="UP000253741">
    <property type="component" value="Unassembled WGS sequence"/>
</dbReference>
<keyword evidence="2" id="KW-1185">Reference proteome</keyword>
<name>A0A370B2J5_9ACTN</name>